<dbReference type="PROSITE" id="PS50118">
    <property type="entry name" value="HMG_BOX_2"/>
    <property type="match status" value="1"/>
</dbReference>
<feature type="compositionally biased region" description="Basic and acidic residues" evidence="2">
    <location>
        <begin position="1"/>
        <end position="31"/>
    </location>
</feature>
<dbReference type="Gene3D" id="1.10.30.10">
    <property type="entry name" value="High mobility group box domain"/>
    <property type="match status" value="1"/>
</dbReference>
<protein>
    <submittedName>
        <fullName evidence="4">HMGB5 protein</fullName>
    </submittedName>
</protein>
<feature type="region of interest" description="Disordered" evidence="2">
    <location>
        <begin position="1"/>
        <end position="72"/>
    </location>
</feature>
<name>A0A0C9R644_9HYME</name>
<reference evidence="4" key="1">
    <citation type="submission" date="2015-01" db="EMBL/GenBank/DDBJ databases">
        <title>Transcriptome Assembly of Fopius arisanus.</title>
        <authorList>
            <person name="Geib S."/>
        </authorList>
    </citation>
    <scope>NUCLEOTIDE SEQUENCE</scope>
</reference>
<feature type="region of interest" description="Disordered" evidence="2">
    <location>
        <begin position="122"/>
        <end position="141"/>
    </location>
</feature>
<evidence type="ECO:0000313" key="4">
    <source>
        <dbReference type="EMBL" id="JAG78024.1"/>
    </source>
</evidence>
<organism evidence="4">
    <name type="scientific">Fopius arisanus</name>
    <dbReference type="NCBI Taxonomy" id="64838"/>
    <lineage>
        <taxon>Eukaryota</taxon>
        <taxon>Metazoa</taxon>
        <taxon>Ecdysozoa</taxon>
        <taxon>Arthropoda</taxon>
        <taxon>Hexapoda</taxon>
        <taxon>Insecta</taxon>
        <taxon>Pterygota</taxon>
        <taxon>Neoptera</taxon>
        <taxon>Endopterygota</taxon>
        <taxon>Hymenoptera</taxon>
        <taxon>Apocrita</taxon>
        <taxon>Ichneumonoidea</taxon>
        <taxon>Braconidae</taxon>
        <taxon>Opiinae</taxon>
        <taxon>Fopius</taxon>
    </lineage>
</organism>
<dbReference type="InterPro" id="IPR036910">
    <property type="entry name" value="HMG_box_dom_sf"/>
</dbReference>
<sequence>MITKATDETTVKISTRGREVERRNHFSREIPHLLPTNPRNKSPIKMPKKKSKSSRSCDCNPEKKSRTVRRRKIPPSVNPFIIFYLTEYFKNPSKRVTEVAREAGKKWCGMSESEKSCYIKRAKQESAKRQRRGRKRSRGGC</sequence>
<dbReference type="AlphaFoldDB" id="A0A0C9R644"/>
<feature type="compositionally biased region" description="Basic residues" evidence="2">
    <location>
        <begin position="129"/>
        <end position="141"/>
    </location>
</feature>
<dbReference type="EMBL" id="GBYB01008257">
    <property type="protein sequence ID" value="JAG78024.1"/>
    <property type="molecule type" value="Transcribed_RNA"/>
</dbReference>
<dbReference type="InterPro" id="IPR009071">
    <property type="entry name" value="HMG_box_dom"/>
</dbReference>
<evidence type="ECO:0000256" key="1">
    <source>
        <dbReference type="PROSITE-ProRule" id="PRU00267"/>
    </source>
</evidence>
<feature type="domain" description="HMG box" evidence="3">
    <location>
        <begin position="73"/>
        <end position="137"/>
    </location>
</feature>
<dbReference type="SMART" id="SM00398">
    <property type="entry name" value="HMG"/>
    <property type="match status" value="1"/>
</dbReference>
<dbReference type="GO" id="GO:0005634">
    <property type="term" value="C:nucleus"/>
    <property type="evidence" value="ECO:0007669"/>
    <property type="project" value="UniProtKB-UniRule"/>
</dbReference>
<proteinExistence type="predicted"/>
<evidence type="ECO:0000256" key="2">
    <source>
        <dbReference type="SAM" id="MobiDB-lite"/>
    </source>
</evidence>
<feature type="DNA-binding region" description="HMG box" evidence="1">
    <location>
        <begin position="73"/>
        <end position="137"/>
    </location>
</feature>
<gene>
    <name evidence="4" type="primary">HMGB5</name>
    <name evidence="4" type="ORF">g.11518</name>
</gene>
<dbReference type="SUPFAM" id="SSF47095">
    <property type="entry name" value="HMG-box"/>
    <property type="match status" value="1"/>
</dbReference>
<dbReference type="CDD" id="cd00084">
    <property type="entry name" value="HMG-box_SF"/>
    <property type="match status" value="1"/>
</dbReference>
<keyword evidence="1" id="KW-0238">DNA-binding</keyword>
<dbReference type="GO" id="GO:0003677">
    <property type="term" value="F:DNA binding"/>
    <property type="evidence" value="ECO:0007669"/>
    <property type="project" value="UniProtKB-UniRule"/>
</dbReference>
<keyword evidence="1" id="KW-0539">Nucleus</keyword>
<dbReference type="Pfam" id="PF00505">
    <property type="entry name" value="HMG_box"/>
    <property type="match status" value="1"/>
</dbReference>
<accession>A0A0C9R644</accession>
<evidence type="ECO:0000259" key="3">
    <source>
        <dbReference type="PROSITE" id="PS50118"/>
    </source>
</evidence>